<keyword evidence="2" id="KW-1185">Reference proteome</keyword>
<evidence type="ECO:0000313" key="2">
    <source>
        <dbReference type="Proteomes" id="UP000595197"/>
    </source>
</evidence>
<organism evidence="1 2">
    <name type="scientific">Skermanella cutis</name>
    <dbReference type="NCBI Taxonomy" id="2775420"/>
    <lineage>
        <taxon>Bacteria</taxon>
        <taxon>Pseudomonadati</taxon>
        <taxon>Pseudomonadota</taxon>
        <taxon>Alphaproteobacteria</taxon>
        <taxon>Rhodospirillales</taxon>
        <taxon>Azospirillaceae</taxon>
        <taxon>Skermanella</taxon>
    </lineage>
</organism>
<dbReference type="RefSeq" id="WP_201075710.1">
    <property type="nucleotide sequence ID" value="NZ_CP067420.1"/>
</dbReference>
<reference evidence="1" key="1">
    <citation type="submission" date="2021-02" db="EMBL/GenBank/DDBJ databases">
        <title>Skermanella TT6 skin isolate.</title>
        <authorList>
            <person name="Lee K."/>
            <person name="Ganzorig M."/>
        </authorList>
    </citation>
    <scope>NUCLEOTIDE SEQUENCE</scope>
    <source>
        <strain evidence="1">TT6</strain>
    </source>
</reference>
<dbReference type="Proteomes" id="UP000595197">
    <property type="component" value="Chromosome"/>
</dbReference>
<accession>A0ABX7B512</accession>
<evidence type="ECO:0000313" key="1">
    <source>
        <dbReference type="EMBL" id="QQP89459.1"/>
    </source>
</evidence>
<name>A0ABX7B512_9PROT</name>
<gene>
    <name evidence="1" type="ORF">IGS68_26390</name>
</gene>
<proteinExistence type="predicted"/>
<sequence>MGQSILKWNTAVVSDHALALTKRGRKAKPIDVASSHIIGNPHEFHGLANWVLRFEDSAGKVVDLSWAWAANRSKLGHLFLRTLYELTALGGPVRSIHTARTWHNSAKTFFLWLNEIDVDLQIGVQRPLAMWMFIAYKSHIDERVANKSIKSIVGYHRKRVITRIIQHIHSKHPEELEGEWYSTVFLLDQKVDDAESRLPYSVKEAGRILDAISMFLRSHLDKDRVTSTWPEQWQLDSLRERMLITALGLTLGIEPECITGLQVENITEVRNKVRLRYRKSRAPSHPHRVKQADAIDWGETIVPSDTFKTAGGLLAYAKRLAVARGVTQGALWTKSYEQNEFETLSRYLCKYYNLKGDDGKKLRIVRARLRTTWKTTRLLKSNGNLSLTTDDHTKDVGAKHYLENKALIPVYEQTVVNAARAALAHALESNIKVVDIPEDAPAEAVAAAAKKINEPPEQVRQALSGATDAWLASCKNFYNSPWDAPGDPCSKSFWACFECPNALVTRRVLPRILRYLDHITEQRRGIAEADWTKKFSLAYAQITEVILPAFPAGVIGEARAISEGLSGCIHLPPELL</sequence>
<evidence type="ECO:0008006" key="3">
    <source>
        <dbReference type="Google" id="ProtNLM"/>
    </source>
</evidence>
<protein>
    <recommendedName>
        <fullName evidence="3">Tyr recombinase domain-containing protein</fullName>
    </recommendedName>
</protein>
<dbReference type="EMBL" id="CP067420">
    <property type="protein sequence ID" value="QQP89459.1"/>
    <property type="molecule type" value="Genomic_DNA"/>
</dbReference>